<dbReference type="CDD" id="cd02440">
    <property type="entry name" value="AdoMet_MTases"/>
    <property type="match status" value="1"/>
</dbReference>
<dbReference type="OrthoDB" id="2370471at2"/>
<protein>
    <submittedName>
        <fullName evidence="1">Methyltransferase domain-containing protein</fullName>
    </submittedName>
</protein>
<keyword evidence="1" id="KW-0808">Transferase</keyword>
<dbReference type="Pfam" id="PF13489">
    <property type="entry name" value="Methyltransf_23"/>
    <property type="match status" value="1"/>
</dbReference>
<evidence type="ECO:0000313" key="2">
    <source>
        <dbReference type="Proteomes" id="UP000199673"/>
    </source>
</evidence>
<dbReference type="Proteomes" id="UP000199673">
    <property type="component" value="Unassembled WGS sequence"/>
</dbReference>
<accession>A0A1I7D8G5</accession>
<dbReference type="PANTHER" id="PTHR43861">
    <property type="entry name" value="TRANS-ACONITATE 2-METHYLTRANSFERASE-RELATED"/>
    <property type="match status" value="1"/>
</dbReference>
<dbReference type="InterPro" id="IPR029063">
    <property type="entry name" value="SAM-dependent_MTases_sf"/>
</dbReference>
<dbReference type="GO" id="GO:0032259">
    <property type="term" value="P:methylation"/>
    <property type="evidence" value="ECO:0007669"/>
    <property type="project" value="UniProtKB-KW"/>
</dbReference>
<dbReference type="GO" id="GO:0008168">
    <property type="term" value="F:methyltransferase activity"/>
    <property type="evidence" value="ECO:0007669"/>
    <property type="project" value="UniProtKB-KW"/>
</dbReference>
<dbReference type="STRING" id="305507.SAMN04489724_3750"/>
<reference evidence="2" key="1">
    <citation type="submission" date="2016-10" db="EMBL/GenBank/DDBJ databases">
        <authorList>
            <person name="Varghese N."/>
            <person name="Submissions S."/>
        </authorList>
    </citation>
    <scope>NUCLEOTIDE SEQUENCE [LARGE SCALE GENOMIC DNA]</scope>
    <source>
        <strain evidence="2">DSM 23445</strain>
    </source>
</reference>
<organism evidence="1 2">
    <name type="scientific">Algoriphagus locisalis</name>
    <dbReference type="NCBI Taxonomy" id="305507"/>
    <lineage>
        <taxon>Bacteria</taxon>
        <taxon>Pseudomonadati</taxon>
        <taxon>Bacteroidota</taxon>
        <taxon>Cytophagia</taxon>
        <taxon>Cytophagales</taxon>
        <taxon>Cyclobacteriaceae</taxon>
        <taxon>Algoriphagus</taxon>
    </lineage>
</organism>
<dbReference type="AlphaFoldDB" id="A0A1I7D8G5"/>
<proteinExistence type="predicted"/>
<keyword evidence="2" id="KW-1185">Reference proteome</keyword>
<dbReference type="EMBL" id="FPBF01000006">
    <property type="protein sequence ID" value="SFU07905.1"/>
    <property type="molecule type" value="Genomic_DNA"/>
</dbReference>
<dbReference type="SUPFAM" id="SSF53335">
    <property type="entry name" value="S-adenosyl-L-methionine-dependent methyltransferases"/>
    <property type="match status" value="1"/>
</dbReference>
<keyword evidence="1" id="KW-0489">Methyltransferase</keyword>
<sequence length="299" mass="34425">MLERLTKCPLCKSGHFLNSEEIKDYAVSQESFIICNCKKCGLKFTNPRPTPEAIAPYYDFPEYFSHEDKAKNITQFVYQKVRNYAVAQKLKHLNSLKPSKGKYLDYGCGTGELLTKAKENGWKVKGIEPNEKARELANSKLEGRVHETIDEIQKEGSFDIITLYHVLEHVHLLRKTVKKLLKLLKSDGYILIAVPNPESHDAIKYKQHWAGWDVPRHLYHFNHKAIEAFTDLFDLQLVSEIPMPFDSYYVSLLSEGYRNPKQSILSRYWKAIVSGKNSNKAASKTVGNYSSNLFVFKKK</sequence>
<name>A0A1I7D8G5_9BACT</name>
<dbReference type="Gene3D" id="3.40.50.150">
    <property type="entry name" value="Vaccinia Virus protein VP39"/>
    <property type="match status" value="1"/>
</dbReference>
<gene>
    <name evidence="1" type="ORF">SAMN04489724_3750</name>
</gene>
<evidence type="ECO:0000313" key="1">
    <source>
        <dbReference type="EMBL" id="SFU07905.1"/>
    </source>
</evidence>